<proteinExistence type="predicted"/>
<name>A0A4Z2JIB9_9TELE</name>
<accession>A0A4Z2JIB9</accession>
<dbReference type="AlphaFoldDB" id="A0A4Z2JIB9"/>
<evidence type="ECO:0000313" key="1">
    <source>
        <dbReference type="EMBL" id="TNN89368.1"/>
    </source>
</evidence>
<evidence type="ECO:0000313" key="2">
    <source>
        <dbReference type="Proteomes" id="UP000314294"/>
    </source>
</evidence>
<comment type="caution">
    <text evidence="1">The sequence shown here is derived from an EMBL/GenBank/DDBJ whole genome shotgun (WGS) entry which is preliminary data.</text>
</comment>
<protein>
    <submittedName>
        <fullName evidence="1">Uncharacterized protein</fullName>
    </submittedName>
</protein>
<sequence>MESFKPGGPRQVRPVAAGEPHWLELKPWWSSFCFSISSSFMRRSILARWQSRDGQDGCRGSVVFPLVYYVEKRLRFGHGRRAEWPLGLATWGHFDFEGWKDAGPEGPLIAMPLEGELGDGLVAI</sequence>
<keyword evidence="2" id="KW-1185">Reference proteome</keyword>
<organism evidence="1 2">
    <name type="scientific">Liparis tanakae</name>
    <name type="common">Tanaka's snailfish</name>
    <dbReference type="NCBI Taxonomy" id="230148"/>
    <lineage>
        <taxon>Eukaryota</taxon>
        <taxon>Metazoa</taxon>
        <taxon>Chordata</taxon>
        <taxon>Craniata</taxon>
        <taxon>Vertebrata</taxon>
        <taxon>Euteleostomi</taxon>
        <taxon>Actinopterygii</taxon>
        <taxon>Neopterygii</taxon>
        <taxon>Teleostei</taxon>
        <taxon>Neoteleostei</taxon>
        <taxon>Acanthomorphata</taxon>
        <taxon>Eupercaria</taxon>
        <taxon>Perciformes</taxon>
        <taxon>Cottioidei</taxon>
        <taxon>Cottales</taxon>
        <taxon>Liparidae</taxon>
        <taxon>Liparis</taxon>
    </lineage>
</organism>
<dbReference type="Proteomes" id="UP000314294">
    <property type="component" value="Unassembled WGS sequence"/>
</dbReference>
<dbReference type="EMBL" id="SRLO01000002">
    <property type="protein sequence ID" value="TNN89368.1"/>
    <property type="molecule type" value="Genomic_DNA"/>
</dbReference>
<reference evidence="1 2" key="1">
    <citation type="submission" date="2019-03" db="EMBL/GenBank/DDBJ databases">
        <title>First draft genome of Liparis tanakae, snailfish: a comprehensive survey of snailfish specific genes.</title>
        <authorList>
            <person name="Kim W."/>
            <person name="Song I."/>
            <person name="Jeong J.-H."/>
            <person name="Kim D."/>
            <person name="Kim S."/>
            <person name="Ryu S."/>
            <person name="Song J.Y."/>
            <person name="Lee S.K."/>
        </authorList>
    </citation>
    <scope>NUCLEOTIDE SEQUENCE [LARGE SCALE GENOMIC DNA]</scope>
    <source>
        <tissue evidence="1">Muscle</tissue>
    </source>
</reference>
<gene>
    <name evidence="1" type="ORF">EYF80_000656</name>
</gene>